<organism evidence="9">
    <name type="scientific">bioreactor metagenome</name>
    <dbReference type="NCBI Taxonomy" id="1076179"/>
    <lineage>
        <taxon>unclassified sequences</taxon>
        <taxon>metagenomes</taxon>
        <taxon>ecological metagenomes</taxon>
    </lineage>
</organism>
<feature type="transmembrane region" description="Helical" evidence="7">
    <location>
        <begin position="347"/>
        <end position="367"/>
    </location>
</feature>
<dbReference type="GO" id="GO:0006813">
    <property type="term" value="P:potassium ion transport"/>
    <property type="evidence" value="ECO:0007669"/>
    <property type="project" value="InterPro"/>
</dbReference>
<dbReference type="Pfam" id="PF00999">
    <property type="entry name" value="Na_H_Exchanger"/>
    <property type="match status" value="1"/>
</dbReference>
<feature type="transmembrane region" description="Helical" evidence="7">
    <location>
        <begin position="288"/>
        <end position="307"/>
    </location>
</feature>
<dbReference type="EMBL" id="VSSQ01000015">
    <property type="protein sequence ID" value="MPL61462.1"/>
    <property type="molecule type" value="Genomic_DNA"/>
</dbReference>
<dbReference type="PANTHER" id="PTHR42751:SF3">
    <property type="entry name" value="SODIUM_GLUTAMATE SYMPORTER"/>
    <property type="match status" value="1"/>
</dbReference>
<evidence type="ECO:0000313" key="9">
    <source>
        <dbReference type="EMBL" id="MPL61462.1"/>
    </source>
</evidence>
<evidence type="ECO:0000256" key="3">
    <source>
        <dbReference type="ARBA" id="ARBA00022448"/>
    </source>
</evidence>
<evidence type="ECO:0000259" key="8">
    <source>
        <dbReference type="PROSITE" id="PS51201"/>
    </source>
</evidence>
<accession>A0A644T5M7</accession>
<dbReference type="GO" id="GO:1902600">
    <property type="term" value="P:proton transmembrane transport"/>
    <property type="evidence" value="ECO:0007669"/>
    <property type="project" value="InterPro"/>
</dbReference>
<feature type="transmembrane region" description="Helical" evidence="7">
    <location>
        <begin position="135"/>
        <end position="154"/>
    </location>
</feature>
<keyword evidence="3" id="KW-0813">Transport</keyword>
<dbReference type="InterPro" id="IPR003148">
    <property type="entry name" value="RCK_N"/>
</dbReference>
<feature type="transmembrane region" description="Helical" evidence="7">
    <location>
        <begin position="233"/>
        <end position="253"/>
    </location>
</feature>
<feature type="transmembrane region" description="Helical" evidence="7">
    <location>
        <begin position="74"/>
        <end position="92"/>
    </location>
</feature>
<dbReference type="AlphaFoldDB" id="A0A644T5M7"/>
<comment type="similarity">
    <text evidence="2">Belongs to the monovalent cation:proton antiporter 2 (CPA2) transporter (TC 2.A.37) family.</text>
</comment>
<dbReference type="GO" id="GO:0016020">
    <property type="term" value="C:membrane"/>
    <property type="evidence" value="ECO:0007669"/>
    <property type="project" value="UniProtKB-SubCell"/>
</dbReference>
<proteinExistence type="inferred from homology"/>
<dbReference type="PANTHER" id="PTHR42751">
    <property type="entry name" value="SODIUM/HYDROGEN EXCHANGER FAMILY/TRKA DOMAIN PROTEIN"/>
    <property type="match status" value="1"/>
</dbReference>
<feature type="transmembrane region" description="Helical" evidence="7">
    <location>
        <begin position="49"/>
        <end position="68"/>
    </location>
</feature>
<protein>
    <submittedName>
        <fullName evidence="9">Putative cation/proton antiporter YbaL</fullName>
    </submittedName>
</protein>
<evidence type="ECO:0000256" key="2">
    <source>
        <dbReference type="ARBA" id="ARBA00005551"/>
    </source>
</evidence>
<dbReference type="SUPFAM" id="SSF51735">
    <property type="entry name" value="NAD(P)-binding Rossmann-fold domains"/>
    <property type="match status" value="1"/>
</dbReference>
<dbReference type="GO" id="GO:0015297">
    <property type="term" value="F:antiporter activity"/>
    <property type="evidence" value="ECO:0007669"/>
    <property type="project" value="InterPro"/>
</dbReference>
<evidence type="ECO:0000256" key="1">
    <source>
        <dbReference type="ARBA" id="ARBA00004141"/>
    </source>
</evidence>
<keyword evidence="4 7" id="KW-0812">Transmembrane</keyword>
<evidence type="ECO:0000256" key="7">
    <source>
        <dbReference type="SAM" id="Phobius"/>
    </source>
</evidence>
<feature type="transmembrane region" description="Helical" evidence="7">
    <location>
        <begin position="104"/>
        <end position="123"/>
    </location>
</feature>
<feature type="transmembrane region" description="Helical" evidence="7">
    <location>
        <begin position="166"/>
        <end position="189"/>
    </location>
</feature>
<reference evidence="9" key="1">
    <citation type="submission" date="2019-08" db="EMBL/GenBank/DDBJ databases">
        <authorList>
            <person name="Kucharzyk K."/>
            <person name="Murdoch R.W."/>
            <person name="Higgins S."/>
            <person name="Loffler F."/>
        </authorList>
    </citation>
    <scope>NUCLEOTIDE SEQUENCE</scope>
</reference>
<gene>
    <name evidence="9" type="primary">ybaL_2</name>
    <name evidence="9" type="ORF">SDC9_07036</name>
</gene>
<name>A0A644T5M7_9ZZZZ</name>
<sequence>MLEYDIPDFPPHKERALEELGSSFGLDLIIVLVSAVLAGLLARRFRLPLLLGYLGAGIAIGPNGFGLVQSPGVIESMATVGVILLLFTLGLDFSLDELKRVGKVAVLGGLIQIVVTAGFGFLLGRGLGWDINASIFFGFMVSLSSTLIVLKILMDKGEAEAPHGRVMLGILLVQDICLIPLMIILPALGGEGGDIGLTIGVAFAKAAAFILAMFGLGFWVFPRLLGRVASHSHELFLLSVITLSLGAALGATALGLSPAVGAFIAGLLIGQSMYAKQALADIIPLRDIFGALFFVSLGMLANLNFAVENIGLVLLVVVFLLVIKSLVAGAVPWLFGYTFQTSFTTGIGLMQIGEFSFVLAGVGLASSVISDSIYAITISSAVITMIITPFALSFSGAAYRKVSQWPLASKLVSLRTSGQAEFMDLDISNHAVICSQGGVAKTLTRVMNRRNFPFLVIDLDPQTIAELRRQKAPAIYGDAANPEILRFARLDKARLLICAMPGFADTEQVVKNARKINDRLDIVARVSSDIQAEKLKKMGVSEVVQPEFEVGLELSRHAMHRFGMTTIEIQYILNSLRNMGKPE</sequence>
<keyword evidence="6 7" id="KW-0472">Membrane</keyword>
<feature type="transmembrane region" description="Helical" evidence="7">
    <location>
        <begin position="313"/>
        <end position="335"/>
    </location>
</feature>
<evidence type="ECO:0000256" key="5">
    <source>
        <dbReference type="ARBA" id="ARBA00022989"/>
    </source>
</evidence>
<keyword evidence="5 7" id="KW-1133">Transmembrane helix</keyword>
<feature type="domain" description="RCK N-terminal" evidence="8">
    <location>
        <begin position="428"/>
        <end position="550"/>
    </location>
</feature>
<comment type="caution">
    <text evidence="9">The sequence shown here is derived from an EMBL/GenBank/DDBJ whole genome shotgun (WGS) entry which is preliminary data.</text>
</comment>
<evidence type="ECO:0000256" key="6">
    <source>
        <dbReference type="ARBA" id="ARBA00023136"/>
    </source>
</evidence>
<feature type="transmembrane region" description="Helical" evidence="7">
    <location>
        <begin position="20"/>
        <end position="42"/>
    </location>
</feature>
<dbReference type="PROSITE" id="PS51201">
    <property type="entry name" value="RCK_N"/>
    <property type="match status" value="1"/>
</dbReference>
<dbReference type="Gene3D" id="3.40.50.720">
    <property type="entry name" value="NAD(P)-binding Rossmann-like Domain"/>
    <property type="match status" value="1"/>
</dbReference>
<comment type="subcellular location">
    <subcellularLocation>
        <location evidence="1">Membrane</location>
        <topology evidence="1">Multi-pass membrane protein</topology>
    </subcellularLocation>
</comment>
<feature type="transmembrane region" description="Helical" evidence="7">
    <location>
        <begin position="373"/>
        <end position="394"/>
    </location>
</feature>
<dbReference type="Pfam" id="PF02254">
    <property type="entry name" value="TrkA_N"/>
    <property type="match status" value="1"/>
</dbReference>
<evidence type="ECO:0000256" key="4">
    <source>
        <dbReference type="ARBA" id="ARBA00022692"/>
    </source>
</evidence>
<dbReference type="Gene3D" id="1.20.1530.20">
    <property type="match status" value="1"/>
</dbReference>
<feature type="transmembrane region" description="Helical" evidence="7">
    <location>
        <begin position="195"/>
        <end position="221"/>
    </location>
</feature>
<dbReference type="InterPro" id="IPR038770">
    <property type="entry name" value="Na+/solute_symporter_sf"/>
</dbReference>
<dbReference type="InterPro" id="IPR036291">
    <property type="entry name" value="NAD(P)-bd_dom_sf"/>
</dbReference>
<dbReference type="InterPro" id="IPR006153">
    <property type="entry name" value="Cation/H_exchanger_TM"/>
</dbReference>